<dbReference type="InterPro" id="IPR050563">
    <property type="entry name" value="4-hydroxybenzoyl-CoA_TE"/>
</dbReference>
<name>A0A5B8VJP1_9BACT</name>
<dbReference type="OrthoDB" id="9800856at2"/>
<dbReference type="Gene3D" id="3.10.129.10">
    <property type="entry name" value="Hotdog Thioesterase"/>
    <property type="match status" value="1"/>
</dbReference>
<dbReference type="PANTHER" id="PTHR31793:SF27">
    <property type="entry name" value="NOVEL THIOESTERASE SUPERFAMILY DOMAIN AND SAPOSIN A-TYPE DOMAIN CONTAINING PROTEIN (0610012H03RIK)"/>
    <property type="match status" value="1"/>
</dbReference>
<proteinExistence type="inferred from homology"/>
<dbReference type="InterPro" id="IPR029069">
    <property type="entry name" value="HotDog_dom_sf"/>
</dbReference>
<dbReference type="RefSeq" id="WP_146780757.1">
    <property type="nucleotide sequence ID" value="NZ_CP042434.1"/>
</dbReference>
<dbReference type="KEGG" id="agi:FSB73_06680"/>
<gene>
    <name evidence="3" type="ORF">FSB73_06680</name>
</gene>
<dbReference type="Pfam" id="PF13279">
    <property type="entry name" value="4HBT_2"/>
    <property type="match status" value="1"/>
</dbReference>
<evidence type="ECO:0000313" key="3">
    <source>
        <dbReference type="EMBL" id="QEC71403.1"/>
    </source>
</evidence>
<evidence type="ECO:0000256" key="2">
    <source>
        <dbReference type="ARBA" id="ARBA00022801"/>
    </source>
</evidence>
<organism evidence="3 4">
    <name type="scientific">Arachidicoccus ginsenosidivorans</name>
    <dbReference type="NCBI Taxonomy" id="496057"/>
    <lineage>
        <taxon>Bacteria</taxon>
        <taxon>Pseudomonadati</taxon>
        <taxon>Bacteroidota</taxon>
        <taxon>Chitinophagia</taxon>
        <taxon>Chitinophagales</taxon>
        <taxon>Chitinophagaceae</taxon>
        <taxon>Arachidicoccus</taxon>
    </lineage>
</organism>
<accession>A0A5B8VJP1</accession>
<dbReference type="Proteomes" id="UP000321291">
    <property type="component" value="Chromosome"/>
</dbReference>
<dbReference type="EMBL" id="CP042434">
    <property type="protein sequence ID" value="QEC71403.1"/>
    <property type="molecule type" value="Genomic_DNA"/>
</dbReference>
<dbReference type="SUPFAM" id="SSF54637">
    <property type="entry name" value="Thioesterase/thiol ester dehydrase-isomerase"/>
    <property type="match status" value="1"/>
</dbReference>
<comment type="similarity">
    <text evidence="1">Belongs to the 4-hydroxybenzoyl-CoA thioesterase family.</text>
</comment>
<dbReference type="AlphaFoldDB" id="A0A5B8VJP1"/>
<dbReference type="CDD" id="cd00586">
    <property type="entry name" value="4HBT"/>
    <property type="match status" value="1"/>
</dbReference>
<sequence length="156" mass="18099">MYQSTTTIRVRYAETDQMGVVYYGNYAQYFEVGRVEAIRQLGYSYKQMEEEGVAMPVVSMETRFLRSALYDEELTIVTTIRELPVAHEIIFDCEIFNERKKLLTTGKIKLYFLDKASWKKISIPKTLRSKLAPFYDQADKAESKLQPITSKAKPKA</sequence>
<keyword evidence="4" id="KW-1185">Reference proteome</keyword>
<evidence type="ECO:0000256" key="1">
    <source>
        <dbReference type="ARBA" id="ARBA00005953"/>
    </source>
</evidence>
<dbReference type="PANTHER" id="PTHR31793">
    <property type="entry name" value="4-HYDROXYBENZOYL-COA THIOESTERASE FAMILY MEMBER"/>
    <property type="match status" value="1"/>
</dbReference>
<protein>
    <submittedName>
        <fullName evidence="3">Acyl-CoA thioesterase</fullName>
    </submittedName>
</protein>
<keyword evidence="2" id="KW-0378">Hydrolase</keyword>
<dbReference type="GO" id="GO:0047617">
    <property type="term" value="F:fatty acyl-CoA hydrolase activity"/>
    <property type="evidence" value="ECO:0007669"/>
    <property type="project" value="TreeGrafter"/>
</dbReference>
<evidence type="ECO:0000313" key="4">
    <source>
        <dbReference type="Proteomes" id="UP000321291"/>
    </source>
</evidence>
<reference evidence="3 4" key="1">
    <citation type="journal article" date="2017" name="Int. J. Syst. Evol. Microbiol.">
        <title>Arachidicoccus ginsenosidivorans sp. nov., with ginsenoside-converting activity isolated from ginseng cultivating soil.</title>
        <authorList>
            <person name="Siddiqi M.Z."/>
            <person name="Aslam Z."/>
            <person name="Im W.T."/>
        </authorList>
    </citation>
    <scope>NUCLEOTIDE SEQUENCE [LARGE SCALE GENOMIC DNA]</scope>
    <source>
        <strain evidence="3 4">Gsoil 809</strain>
    </source>
</reference>
<dbReference type="PIRSF" id="PIRSF003230">
    <property type="entry name" value="YbgC"/>
    <property type="match status" value="1"/>
</dbReference>
<dbReference type="InterPro" id="IPR006684">
    <property type="entry name" value="YbgC/YbaW"/>
</dbReference>
<dbReference type="NCBIfam" id="TIGR00051">
    <property type="entry name" value="YbgC/FadM family acyl-CoA thioesterase"/>
    <property type="match status" value="1"/>
</dbReference>